<dbReference type="SUPFAM" id="SSF52540">
    <property type="entry name" value="P-loop containing nucleoside triphosphate hydrolases"/>
    <property type="match status" value="1"/>
</dbReference>
<evidence type="ECO:0000256" key="3">
    <source>
        <dbReference type="PROSITE-ProRule" id="PRU00339"/>
    </source>
</evidence>
<evidence type="ECO:0000313" key="5">
    <source>
        <dbReference type="Proteomes" id="UP001595621"/>
    </source>
</evidence>
<gene>
    <name evidence="4" type="ORF">ACFOE0_20095</name>
</gene>
<dbReference type="SMART" id="SM00028">
    <property type="entry name" value="TPR"/>
    <property type="match status" value="6"/>
</dbReference>
<dbReference type="InterPro" id="IPR011990">
    <property type="entry name" value="TPR-like_helical_dom_sf"/>
</dbReference>
<evidence type="ECO:0000313" key="4">
    <source>
        <dbReference type="EMBL" id="MFC3140464.1"/>
    </source>
</evidence>
<keyword evidence="1" id="KW-0677">Repeat</keyword>
<dbReference type="Gene3D" id="1.25.40.10">
    <property type="entry name" value="Tetratricopeptide repeat domain"/>
    <property type="match status" value="3"/>
</dbReference>
<keyword evidence="5" id="KW-1185">Reference proteome</keyword>
<feature type="repeat" description="TPR" evidence="3">
    <location>
        <begin position="82"/>
        <end position="115"/>
    </location>
</feature>
<keyword evidence="2 3" id="KW-0802">TPR repeat</keyword>
<name>A0ABV7GG26_9GAMM</name>
<dbReference type="EMBL" id="JBHRTD010000018">
    <property type="protein sequence ID" value="MFC3140464.1"/>
    <property type="molecule type" value="Genomic_DNA"/>
</dbReference>
<comment type="caution">
    <text evidence="4">The sequence shown here is derived from an EMBL/GenBank/DDBJ whole genome shotgun (WGS) entry which is preliminary data.</text>
</comment>
<sequence length="671" mass="76976">MTSSPEQSHSTAELNDSIKQIKQQMQAGQIKAANELCQQLLPLHPKHTELVYMSAVCARYSQQLSRALELCQQLQSLAPDFGRAFQEQGHILLAMDKLELALQAYRQAVKLNPALTASWQRLAQLAAQAGIQGEVTHAVAHLEHYSALPPILVSINSMLHEGKLQKAEQLCRHYLQANPKDTEAMRLLAQLGMRLNVLDDAEFLLESALEFEPDNRQLLFDHIQVLHRRQKFAQAHKASEKLVSIYPNNPSFDTCHANQCVAIGRYDQALELYDRVIAQLPDNADLYLVRGHALKTVGRQDDAIASYQKAYQLKPAFGDAFWSLANLKTYKFNDVEIRWMQEQLQADSTRLQDKYHLCFALGKGLEDRKQFEEAFGYYHQGNELKRQELRYESERIERDFGLQKQWITPELIADKGGRGNPAPDPIFILGMPRAGSTLIEQIIASHSMVDGTLELPDILAMAHRLNGRRRLDEAPRYPENLTELSESELKQLGQEFLDNTRVHRGSAPFFIDKMPNNFRHIGLIKLILPNAKIIDARRNAMACCFSNFKQLFAEGQEFTYGLEQVGRYYSGYVDLMDHWHSVFPGEILHVQYEDVVDDLETQVRRILDYLELPFEESCVEFHRTKRSVRTASSEQVRQPIYKQGVDQWVNFEPWLNELTQHLSDKALPKQQ</sequence>
<dbReference type="InterPro" id="IPR019734">
    <property type="entry name" value="TPR_rpt"/>
</dbReference>
<protein>
    <submittedName>
        <fullName evidence="4">Tetratricopeptide repeat-containing sulfotransferase family protein</fullName>
    </submittedName>
</protein>
<dbReference type="PROSITE" id="PS50005">
    <property type="entry name" value="TPR"/>
    <property type="match status" value="2"/>
</dbReference>
<dbReference type="RefSeq" id="WP_248934354.1">
    <property type="nucleotide sequence ID" value="NZ_JAKILF010000001.1"/>
</dbReference>
<dbReference type="InterPro" id="IPR027417">
    <property type="entry name" value="P-loop_NTPase"/>
</dbReference>
<dbReference type="Gene3D" id="3.40.50.300">
    <property type="entry name" value="P-loop containing nucleotide triphosphate hydrolases"/>
    <property type="match status" value="1"/>
</dbReference>
<dbReference type="Pfam" id="PF13469">
    <property type="entry name" value="Sulfotransfer_3"/>
    <property type="match status" value="1"/>
</dbReference>
<dbReference type="Pfam" id="PF13181">
    <property type="entry name" value="TPR_8"/>
    <property type="match status" value="1"/>
</dbReference>
<evidence type="ECO:0000256" key="2">
    <source>
        <dbReference type="ARBA" id="ARBA00022803"/>
    </source>
</evidence>
<evidence type="ECO:0000256" key="1">
    <source>
        <dbReference type="ARBA" id="ARBA00022737"/>
    </source>
</evidence>
<organism evidence="4 5">
    <name type="scientific">Shewanella submarina</name>
    <dbReference type="NCBI Taxonomy" id="2016376"/>
    <lineage>
        <taxon>Bacteria</taxon>
        <taxon>Pseudomonadati</taxon>
        <taxon>Pseudomonadota</taxon>
        <taxon>Gammaproteobacteria</taxon>
        <taxon>Alteromonadales</taxon>
        <taxon>Shewanellaceae</taxon>
        <taxon>Shewanella</taxon>
    </lineage>
</organism>
<dbReference type="SUPFAM" id="SSF48452">
    <property type="entry name" value="TPR-like"/>
    <property type="match status" value="2"/>
</dbReference>
<dbReference type="PANTHER" id="PTHR44943">
    <property type="entry name" value="CELLULOSE SYNTHASE OPERON PROTEIN C"/>
    <property type="match status" value="1"/>
</dbReference>
<reference evidence="5" key="1">
    <citation type="journal article" date="2019" name="Int. J. Syst. Evol. Microbiol.">
        <title>The Global Catalogue of Microorganisms (GCM) 10K type strain sequencing project: providing services to taxonomists for standard genome sequencing and annotation.</title>
        <authorList>
            <consortium name="The Broad Institute Genomics Platform"/>
            <consortium name="The Broad Institute Genome Sequencing Center for Infectious Disease"/>
            <person name="Wu L."/>
            <person name="Ma J."/>
        </authorList>
    </citation>
    <scope>NUCLEOTIDE SEQUENCE [LARGE SCALE GENOMIC DNA]</scope>
    <source>
        <strain evidence="5">KCTC 52277</strain>
    </source>
</reference>
<dbReference type="PANTHER" id="PTHR44943:SF8">
    <property type="entry name" value="TPR REPEAT-CONTAINING PROTEIN MJ0263"/>
    <property type="match status" value="1"/>
</dbReference>
<feature type="repeat" description="TPR" evidence="3">
    <location>
        <begin position="284"/>
        <end position="317"/>
    </location>
</feature>
<dbReference type="Pfam" id="PF14559">
    <property type="entry name" value="TPR_19"/>
    <property type="match status" value="1"/>
</dbReference>
<accession>A0ABV7GG26</accession>
<dbReference type="Pfam" id="PF13432">
    <property type="entry name" value="TPR_16"/>
    <property type="match status" value="1"/>
</dbReference>
<proteinExistence type="predicted"/>
<dbReference type="Proteomes" id="UP001595621">
    <property type="component" value="Unassembled WGS sequence"/>
</dbReference>
<dbReference type="InterPro" id="IPR051685">
    <property type="entry name" value="Ycf3/AcsC/BcsC/TPR_MFPF"/>
</dbReference>